<accession>A0AAN7P9J4</accession>
<dbReference type="InterPro" id="IPR001254">
    <property type="entry name" value="Trypsin_dom"/>
</dbReference>
<dbReference type="InterPro" id="IPR043504">
    <property type="entry name" value="Peptidase_S1_PA_chymotrypsin"/>
</dbReference>
<comment type="caution">
    <text evidence="8">The sequence shown here is derived from an EMBL/GenBank/DDBJ whole genome shotgun (WGS) entry which is preliminary data.</text>
</comment>
<evidence type="ECO:0000256" key="1">
    <source>
        <dbReference type="ARBA" id="ARBA00007664"/>
    </source>
</evidence>
<reference evidence="9" key="1">
    <citation type="submission" date="2023-01" db="EMBL/GenBank/DDBJ databases">
        <title>Key to firefly adult light organ development and bioluminescence: homeobox transcription factors regulate luciferase expression and transportation to peroxisome.</title>
        <authorList>
            <person name="Fu X."/>
        </authorList>
    </citation>
    <scope>NUCLEOTIDE SEQUENCE [LARGE SCALE GENOMIC DNA]</scope>
</reference>
<dbReference type="InterPro" id="IPR001314">
    <property type="entry name" value="Peptidase_S1A"/>
</dbReference>
<keyword evidence="6" id="KW-0472">Membrane</keyword>
<keyword evidence="9" id="KW-1185">Reference proteome</keyword>
<dbReference type="GO" id="GO:0006508">
    <property type="term" value="P:proteolysis"/>
    <property type="evidence" value="ECO:0007669"/>
    <property type="project" value="UniProtKB-KW"/>
</dbReference>
<gene>
    <name evidence="8" type="ORF">RN001_007454</name>
</gene>
<keyword evidence="2" id="KW-0645">Protease</keyword>
<dbReference type="PROSITE" id="PS50240">
    <property type="entry name" value="TRYPSIN_DOM"/>
    <property type="match status" value="1"/>
</dbReference>
<name>A0AAN7P9J4_9COLE</name>
<dbReference type="Pfam" id="PF00089">
    <property type="entry name" value="Trypsin"/>
    <property type="match status" value="1"/>
</dbReference>
<dbReference type="PANTHER" id="PTHR24276:SF98">
    <property type="entry name" value="FI18310P1-RELATED"/>
    <property type="match status" value="1"/>
</dbReference>
<dbReference type="PANTHER" id="PTHR24276">
    <property type="entry name" value="POLYSERASE-RELATED"/>
    <property type="match status" value="1"/>
</dbReference>
<keyword evidence="6" id="KW-1133">Transmembrane helix</keyword>
<keyword evidence="4" id="KW-0720">Serine protease</keyword>
<feature type="transmembrane region" description="Helical" evidence="6">
    <location>
        <begin position="20"/>
        <end position="41"/>
    </location>
</feature>
<sequence>MSCLPQEFFKVVCADKRTGIFMTLIFALVLSLMGLSVYLVVRPIECIEQKRYIYVNKMYETRQALCQKRINCREIPIVRFPQAVAIVEKGTNLHVCSGVIISDQWILTAARCAAFCNSNECSNYRIRAESSYSNRDGKLFNVTKILIHPLFNESTLEHDLALIQTDRNNNVGGISFSNSIPISAELYGWTPFSKADVPYRDNILKIMDFNIIPNDLCNIYLKGEYANIKLRSNMICATLNFQEGGCYIDSGSPLVSDNRLIGIAMFGKLCYSCPSNMAVFTNIHRYEQFIQDSLIRF</sequence>
<dbReference type="SUPFAM" id="SSF50494">
    <property type="entry name" value="Trypsin-like serine proteases"/>
    <property type="match status" value="1"/>
</dbReference>
<comment type="similarity">
    <text evidence="1">Belongs to the peptidase S1 family.</text>
</comment>
<evidence type="ECO:0000256" key="2">
    <source>
        <dbReference type="ARBA" id="ARBA00022670"/>
    </source>
</evidence>
<dbReference type="InterPro" id="IPR050430">
    <property type="entry name" value="Peptidase_S1"/>
</dbReference>
<evidence type="ECO:0000256" key="4">
    <source>
        <dbReference type="ARBA" id="ARBA00022825"/>
    </source>
</evidence>
<dbReference type="Gene3D" id="2.40.10.10">
    <property type="entry name" value="Trypsin-like serine proteases"/>
    <property type="match status" value="2"/>
</dbReference>
<evidence type="ECO:0000259" key="7">
    <source>
        <dbReference type="PROSITE" id="PS50240"/>
    </source>
</evidence>
<keyword evidence="3" id="KW-0378">Hydrolase</keyword>
<evidence type="ECO:0000313" key="9">
    <source>
        <dbReference type="Proteomes" id="UP001353858"/>
    </source>
</evidence>
<dbReference type="PRINTS" id="PR00722">
    <property type="entry name" value="CHYMOTRYPSIN"/>
</dbReference>
<protein>
    <recommendedName>
        <fullName evidence="7">Peptidase S1 domain-containing protein</fullName>
    </recommendedName>
</protein>
<proteinExistence type="inferred from homology"/>
<evidence type="ECO:0000256" key="5">
    <source>
        <dbReference type="ARBA" id="ARBA00023157"/>
    </source>
</evidence>
<evidence type="ECO:0000313" key="8">
    <source>
        <dbReference type="EMBL" id="KAK4879308.1"/>
    </source>
</evidence>
<evidence type="ECO:0000256" key="6">
    <source>
        <dbReference type="SAM" id="Phobius"/>
    </source>
</evidence>
<dbReference type="AlphaFoldDB" id="A0AAN7P9J4"/>
<dbReference type="SMART" id="SM00020">
    <property type="entry name" value="Tryp_SPc"/>
    <property type="match status" value="1"/>
</dbReference>
<dbReference type="Proteomes" id="UP001353858">
    <property type="component" value="Unassembled WGS sequence"/>
</dbReference>
<organism evidence="8 9">
    <name type="scientific">Aquatica leii</name>
    <dbReference type="NCBI Taxonomy" id="1421715"/>
    <lineage>
        <taxon>Eukaryota</taxon>
        <taxon>Metazoa</taxon>
        <taxon>Ecdysozoa</taxon>
        <taxon>Arthropoda</taxon>
        <taxon>Hexapoda</taxon>
        <taxon>Insecta</taxon>
        <taxon>Pterygota</taxon>
        <taxon>Neoptera</taxon>
        <taxon>Endopterygota</taxon>
        <taxon>Coleoptera</taxon>
        <taxon>Polyphaga</taxon>
        <taxon>Elateriformia</taxon>
        <taxon>Elateroidea</taxon>
        <taxon>Lampyridae</taxon>
        <taxon>Luciolinae</taxon>
        <taxon>Aquatica</taxon>
    </lineage>
</organism>
<keyword evidence="5" id="KW-1015">Disulfide bond</keyword>
<dbReference type="InterPro" id="IPR009003">
    <property type="entry name" value="Peptidase_S1_PA"/>
</dbReference>
<dbReference type="EMBL" id="JARPUR010000003">
    <property type="protein sequence ID" value="KAK4879308.1"/>
    <property type="molecule type" value="Genomic_DNA"/>
</dbReference>
<dbReference type="GO" id="GO:0004252">
    <property type="term" value="F:serine-type endopeptidase activity"/>
    <property type="evidence" value="ECO:0007669"/>
    <property type="project" value="InterPro"/>
</dbReference>
<keyword evidence="6" id="KW-0812">Transmembrane</keyword>
<evidence type="ECO:0000256" key="3">
    <source>
        <dbReference type="ARBA" id="ARBA00022801"/>
    </source>
</evidence>
<feature type="domain" description="Peptidase S1" evidence="7">
    <location>
        <begin position="69"/>
        <end position="295"/>
    </location>
</feature>